<keyword evidence="1" id="KW-0472">Membrane</keyword>
<feature type="transmembrane region" description="Helical" evidence="1">
    <location>
        <begin position="210"/>
        <end position="230"/>
    </location>
</feature>
<sequence length="236" mass="27010">MRCLMEKEKRQRIWELDFLRGIALIMMIYFHVIYDMKDIYGYDVVYSYGINYWIGKISASMFILISGVSSTLSRSNVKRGLRVLAAGMAITLITYLYDPEFIIKFGILHFLGISMLLYPLFQKMRWEALAAIGTAVIIVGKVLERINAPNDYFFAFGLTSSSFFSSDYYPLLPWFGLFLYGVLLGKLLYSRRKSLFGFSLKDNIISSAGRHTLAIYLIHQPVIIAVLSLINRLAGK</sequence>
<name>A0A2K2FC58_9CLOT</name>
<gene>
    <name evidence="3" type="ORF">CDQ84_18570</name>
</gene>
<comment type="caution">
    <text evidence="3">The sequence shown here is derived from an EMBL/GenBank/DDBJ whole genome shotgun (WGS) entry which is preliminary data.</text>
</comment>
<organism evidence="3 4">
    <name type="scientific">Clostridium thermosuccinogenes</name>
    <dbReference type="NCBI Taxonomy" id="84032"/>
    <lineage>
        <taxon>Bacteria</taxon>
        <taxon>Bacillati</taxon>
        <taxon>Bacillota</taxon>
        <taxon>Clostridia</taxon>
        <taxon>Eubacteriales</taxon>
        <taxon>Clostridiaceae</taxon>
        <taxon>Clostridium</taxon>
    </lineage>
</organism>
<evidence type="ECO:0000313" key="4">
    <source>
        <dbReference type="Proteomes" id="UP000236151"/>
    </source>
</evidence>
<keyword evidence="1" id="KW-0812">Transmembrane</keyword>
<keyword evidence="1" id="KW-1133">Transmembrane helix</keyword>
<keyword evidence="4" id="KW-1185">Reference proteome</keyword>
<feature type="transmembrane region" description="Helical" evidence="1">
    <location>
        <begin position="50"/>
        <end position="68"/>
    </location>
</feature>
<feature type="transmembrane region" description="Helical" evidence="1">
    <location>
        <begin position="80"/>
        <end position="97"/>
    </location>
</feature>
<evidence type="ECO:0000259" key="2">
    <source>
        <dbReference type="Pfam" id="PF07786"/>
    </source>
</evidence>
<proteinExistence type="predicted"/>
<evidence type="ECO:0000313" key="3">
    <source>
        <dbReference type="EMBL" id="PNT94656.1"/>
    </source>
</evidence>
<feature type="transmembrane region" description="Helical" evidence="1">
    <location>
        <begin position="168"/>
        <end position="189"/>
    </location>
</feature>
<feature type="transmembrane region" description="Helical" evidence="1">
    <location>
        <begin position="103"/>
        <end position="121"/>
    </location>
</feature>
<dbReference type="InterPro" id="IPR012429">
    <property type="entry name" value="HGSNAT_cat"/>
</dbReference>
<protein>
    <recommendedName>
        <fullName evidence="2">Heparan-alpha-glucosaminide N-acetyltransferase catalytic domain-containing protein</fullName>
    </recommendedName>
</protein>
<dbReference type="EMBL" id="NIOJ01000096">
    <property type="protein sequence ID" value="PNT94656.1"/>
    <property type="molecule type" value="Genomic_DNA"/>
</dbReference>
<accession>A0A2K2FC58</accession>
<dbReference type="Pfam" id="PF07786">
    <property type="entry name" value="HGSNAT_cat"/>
    <property type="match status" value="1"/>
</dbReference>
<feature type="transmembrane region" description="Helical" evidence="1">
    <location>
        <begin position="128"/>
        <end position="148"/>
    </location>
</feature>
<reference evidence="3 4" key="1">
    <citation type="submission" date="2017-06" db="EMBL/GenBank/DDBJ databases">
        <title>Investigating the central metabolism of Clostridium thermosuccinogenes.</title>
        <authorList>
            <person name="Koendjbiharie J.G."/>
            <person name="van Kranenburg R."/>
        </authorList>
    </citation>
    <scope>NUCLEOTIDE SEQUENCE [LARGE SCALE GENOMIC DNA]</scope>
    <source>
        <strain evidence="3 4">DSM 5806</strain>
    </source>
</reference>
<dbReference type="KEGG" id="cthd:CDO33_09600"/>
<feature type="domain" description="Heparan-alpha-glucosaminide N-acetyltransferase catalytic" evidence="2">
    <location>
        <begin position="12"/>
        <end position="221"/>
    </location>
</feature>
<feature type="transmembrane region" description="Helical" evidence="1">
    <location>
        <begin position="12"/>
        <end position="30"/>
    </location>
</feature>
<evidence type="ECO:0000256" key="1">
    <source>
        <dbReference type="SAM" id="Phobius"/>
    </source>
</evidence>
<dbReference type="Proteomes" id="UP000236151">
    <property type="component" value="Unassembled WGS sequence"/>
</dbReference>
<dbReference type="AlphaFoldDB" id="A0A2K2FC58"/>